<evidence type="ECO:0000313" key="2">
    <source>
        <dbReference type="Proteomes" id="UP000299102"/>
    </source>
</evidence>
<organism evidence="1 2">
    <name type="scientific">Eumeta variegata</name>
    <name type="common">Bagworm moth</name>
    <name type="synonym">Eumeta japonica</name>
    <dbReference type="NCBI Taxonomy" id="151549"/>
    <lineage>
        <taxon>Eukaryota</taxon>
        <taxon>Metazoa</taxon>
        <taxon>Ecdysozoa</taxon>
        <taxon>Arthropoda</taxon>
        <taxon>Hexapoda</taxon>
        <taxon>Insecta</taxon>
        <taxon>Pterygota</taxon>
        <taxon>Neoptera</taxon>
        <taxon>Endopterygota</taxon>
        <taxon>Lepidoptera</taxon>
        <taxon>Glossata</taxon>
        <taxon>Ditrysia</taxon>
        <taxon>Tineoidea</taxon>
        <taxon>Psychidae</taxon>
        <taxon>Oiketicinae</taxon>
        <taxon>Eumeta</taxon>
    </lineage>
</organism>
<reference evidence="1 2" key="1">
    <citation type="journal article" date="2019" name="Commun. Biol.">
        <title>The bagworm genome reveals a unique fibroin gene that provides high tensile strength.</title>
        <authorList>
            <person name="Kono N."/>
            <person name="Nakamura H."/>
            <person name="Ohtoshi R."/>
            <person name="Tomita M."/>
            <person name="Numata K."/>
            <person name="Arakawa K."/>
        </authorList>
    </citation>
    <scope>NUCLEOTIDE SEQUENCE [LARGE SCALE GENOMIC DNA]</scope>
</reference>
<sequence>MQAVVAHTKHAKPSVPDVAVAPPALGRRRWLKAEAPGAKDGGATALAVVSEFPAAHSPLHQPIPPFIRYLFLPKGPVILATPLELRLSIGAGDRVLSVIVSGVTNAADTNRSRDQRIAIEIVIESATIDMTEFNAHVNGAAGRSYT</sequence>
<protein>
    <submittedName>
        <fullName evidence="1">Uncharacterized protein</fullName>
    </submittedName>
</protein>
<comment type="caution">
    <text evidence="1">The sequence shown here is derived from an EMBL/GenBank/DDBJ whole genome shotgun (WGS) entry which is preliminary data.</text>
</comment>
<name>A0A4C1XPM0_EUMVA</name>
<evidence type="ECO:0000313" key="1">
    <source>
        <dbReference type="EMBL" id="GBP64993.1"/>
    </source>
</evidence>
<keyword evidence="2" id="KW-1185">Reference proteome</keyword>
<gene>
    <name evidence="1" type="ORF">EVAR_50677_1</name>
</gene>
<proteinExistence type="predicted"/>
<dbReference type="Proteomes" id="UP000299102">
    <property type="component" value="Unassembled WGS sequence"/>
</dbReference>
<dbReference type="EMBL" id="BGZK01000916">
    <property type="protein sequence ID" value="GBP64993.1"/>
    <property type="molecule type" value="Genomic_DNA"/>
</dbReference>
<accession>A0A4C1XPM0</accession>
<dbReference type="AlphaFoldDB" id="A0A4C1XPM0"/>